<dbReference type="Gene3D" id="3.20.10.10">
    <property type="entry name" value="D-amino Acid Aminotransferase, subunit A, domain 2"/>
    <property type="match status" value="1"/>
</dbReference>
<dbReference type="GO" id="GO:0030170">
    <property type="term" value="F:pyridoxal phosphate binding"/>
    <property type="evidence" value="ECO:0007669"/>
    <property type="project" value="InterPro"/>
</dbReference>
<dbReference type="Gene3D" id="3.30.470.10">
    <property type="match status" value="1"/>
</dbReference>
<dbReference type="EMBL" id="CP048029">
    <property type="protein sequence ID" value="QIK38070.1"/>
    <property type="molecule type" value="Genomic_DNA"/>
</dbReference>
<dbReference type="Pfam" id="PF01063">
    <property type="entry name" value="Aminotran_4"/>
    <property type="match status" value="1"/>
</dbReference>
<sequence length="281" mass="30713">MGGGLTQSVHILIDGQEQDQVPALDRAIQYGDGLFETIRIVEGRPCQWQRHLDRLSIGAERLGIPLPDVALWVAEAAELIQGQSDGVLKLILTRGEGGRGYRPPDHPKIRRLVLVYPPPNTPDPWQQGVGVRYCQTPAAINPALAGIKHLNRLDSVLARAEWDEPGIAEGLMFDATGVLVGGTMTNVFLWDGARLLTPPVDRAGIAGTVRGLTLELAARMGVECLVTRLDLEALDQVQGLFLTNSLIGVWPVRELAGRRFDLTRLPWALINRIHQTAFTPG</sequence>
<evidence type="ECO:0000313" key="11">
    <source>
        <dbReference type="EMBL" id="QIK38070.1"/>
    </source>
</evidence>
<dbReference type="NCBIfam" id="TIGR03461">
    <property type="entry name" value="pabC_Proteo"/>
    <property type="match status" value="1"/>
</dbReference>
<protein>
    <recommendedName>
        <fullName evidence="8 10">Aminodeoxychorismate lyase</fullName>
        <ecNumber evidence="8 10">4.1.3.38</ecNumber>
    </recommendedName>
</protein>
<comment type="cofactor">
    <cofactor evidence="1">
        <name>pyridoxal 5'-phosphate</name>
        <dbReference type="ChEBI" id="CHEBI:597326"/>
    </cofactor>
</comment>
<dbReference type="InterPro" id="IPR050571">
    <property type="entry name" value="Class-IV_PLP-Dep_Aminotrnsfr"/>
</dbReference>
<dbReference type="GO" id="GO:0008153">
    <property type="term" value="P:4-aminobenzoate biosynthetic process"/>
    <property type="evidence" value="ECO:0007669"/>
    <property type="project" value="UniProtKB-UniRule"/>
</dbReference>
<dbReference type="KEGG" id="cjap:GWK36_08830"/>
<keyword evidence="5" id="KW-0289">Folate biosynthesis</keyword>
<evidence type="ECO:0000256" key="7">
    <source>
        <dbReference type="ARBA" id="ARBA00035633"/>
    </source>
</evidence>
<comment type="similarity">
    <text evidence="2">Belongs to the class-IV pyridoxal-phosphate-dependent aminotransferase family.</text>
</comment>
<dbReference type="GO" id="GO:0046656">
    <property type="term" value="P:folic acid biosynthetic process"/>
    <property type="evidence" value="ECO:0007669"/>
    <property type="project" value="UniProtKB-KW"/>
</dbReference>
<keyword evidence="6 11" id="KW-0456">Lyase</keyword>
<dbReference type="CDD" id="cd01559">
    <property type="entry name" value="ADCL_like"/>
    <property type="match status" value="1"/>
</dbReference>
<dbReference type="AlphaFoldDB" id="A0A6G7VDT6"/>
<evidence type="ECO:0000256" key="10">
    <source>
        <dbReference type="NCBIfam" id="TIGR03461"/>
    </source>
</evidence>
<dbReference type="NCBIfam" id="NF004761">
    <property type="entry name" value="PRK06092.1"/>
    <property type="match status" value="1"/>
</dbReference>
<evidence type="ECO:0000256" key="1">
    <source>
        <dbReference type="ARBA" id="ARBA00001933"/>
    </source>
</evidence>
<comment type="pathway">
    <text evidence="7">Cofactor biosynthesis; tetrahydrofolate biosynthesis; 4-aminobenzoate from chorismate: step 2/2.</text>
</comment>
<accession>A0A6G7VDT6</accession>
<dbReference type="PANTHER" id="PTHR42743:SF2">
    <property type="entry name" value="AMINODEOXYCHORISMATE LYASE"/>
    <property type="match status" value="1"/>
</dbReference>
<evidence type="ECO:0000256" key="3">
    <source>
        <dbReference type="ARBA" id="ARBA00011738"/>
    </source>
</evidence>
<dbReference type="SUPFAM" id="SSF56752">
    <property type="entry name" value="D-aminoacid aminotransferase-like PLP-dependent enzymes"/>
    <property type="match status" value="1"/>
</dbReference>
<dbReference type="InterPro" id="IPR043131">
    <property type="entry name" value="BCAT-like_N"/>
</dbReference>
<dbReference type="GO" id="GO:0005829">
    <property type="term" value="C:cytosol"/>
    <property type="evidence" value="ECO:0007669"/>
    <property type="project" value="TreeGrafter"/>
</dbReference>
<keyword evidence="12" id="KW-1185">Reference proteome</keyword>
<evidence type="ECO:0000256" key="5">
    <source>
        <dbReference type="ARBA" id="ARBA00022909"/>
    </source>
</evidence>
<reference evidence="12" key="1">
    <citation type="submission" date="2020-01" db="EMBL/GenBank/DDBJ databases">
        <title>Caldichromatium gen. nov., sp. nov., a thermophilic purple sulfur bacterium member of the family Chromatiaceae isolated from Nakabusa hot spring, Japan.</title>
        <authorList>
            <person name="Saini M.K."/>
            <person name="Hanada S."/>
            <person name="Tank M."/>
        </authorList>
    </citation>
    <scope>NUCLEOTIDE SEQUENCE [LARGE SCALE GENOMIC DNA]</scope>
    <source>
        <strain evidence="12">No.7</strain>
    </source>
</reference>
<comment type="catalytic activity">
    <reaction evidence="9">
        <text>4-amino-4-deoxychorismate = 4-aminobenzoate + pyruvate + H(+)</text>
        <dbReference type="Rhea" id="RHEA:16201"/>
        <dbReference type="ChEBI" id="CHEBI:15361"/>
        <dbReference type="ChEBI" id="CHEBI:15378"/>
        <dbReference type="ChEBI" id="CHEBI:17836"/>
        <dbReference type="ChEBI" id="CHEBI:58406"/>
        <dbReference type="EC" id="4.1.3.38"/>
    </reaction>
</comment>
<dbReference type="InterPro" id="IPR017824">
    <property type="entry name" value="Aminodeoxychorismate_lyase_IV"/>
</dbReference>
<evidence type="ECO:0000256" key="6">
    <source>
        <dbReference type="ARBA" id="ARBA00023239"/>
    </source>
</evidence>
<dbReference type="InterPro" id="IPR036038">
    <property type="entry name" value="Aminotransferase-like"/>
</dbReference>
<evidence type="ECO:0000256" key="9">
    <source>
        <dbReference type="ARBA" id="ARBA00049529"/>
    </source>
</evidence>
<dbReference type="RefSeq" id="WP_166270834.1">
    <property type="nucleotide sequence ID" value="NZ_CP048029.1"/>
</dbReference>
<dbReference type="EC" id="4.1.3.38" evidence="8 10"/>
<gene>
    <name evidence="11" type="primary">pabC</name>
    <name evidence="11" type="ORF">GWK36_08830</name>
</gene>
<proteinExistence type="inferred from homology"/>
<evidence type="ECO:0000313" key="12">
    <source>
        <dbReference type="Proteomes" id="UP000502699"/>
    </source>
</evidence>
<name>A0A6G7VDT6_9GAMM</name>
<keyword evidence="4" id="KW-0663">Pyridoxal phosphate</keyword>
<organism evidence="11 12">
    <name type="scientific">Caldichromatium japonicum</name>
    <dbReference type="NCBI Taxonomy" id="2699430"/>
    <lineage>
        <taxon>Bacteria</taxon>
        <taxon>Pseudomonadati</taxon>
        <taxon>Pseudomonadota</taxon>
        <taxon>Gammaproteobacteria</taxon>
        <taxon>Chromatiales</taxon>
        <taxon>Chromatiaceae</taxon>
        <taxon>Caldichromatium</taxon>
    </lineage>
</organism>
<dbReference type="PANTHER" id="PTHR42743">
    <property type="entry name" value="AMINO-ACID AMINOTRANSFERASE"/>
    <property type="match status" value="1"/>
</dbReference>
<dbReference type="Proteomes" id="UP000502699">
    <property type="component" value="Chromosome"/>
</dbReference>
<evidence type="ECO:0000256" key="8">
    <source>
        <dbReference type="ARBA" id="ARBA00035676"/>
    </source>
</evidence>
<evidence type="ECO:0000256" key="2">
    <source>
        <dbReference type="ARBA" id="ARBA00009320"/>
    </source>
</evidence>
<comment type="subunit">
    <text evidence="3">Homodimer.</text>
</comment>
<dbReference type="GO" id="GO:0008696">
    <property type="term" value="F:4-amino-4-deoxychorismate lyase activity"/>
    <property type="evidence" value="ECO:0007669"/>
    <property type="project" value="UniProtKB-UniRule"/>
</dbReference>
<evidence type="ECO:0000256" key="4">
    <source>
        <dbReference type="ARBA" id="ARBA00022898"/>
    </source>
</evidence>
<dbReference type="InterPro" id="IPR043132">
    <property type="entry name" value="BCAT-like_C"/>
</dbReference>
<dbReference type="InterPro" id="IPR001544">
    <property type="entry name" value="Aminotrans_IV"/>
</dbReference>